<protein>
    <recommendedName>
        <fullName evidence="3">DDE Tnp4 domain-containing protein</fullName>
    </recommendedName>
</protein>
<evidence type="ECO:0000313" key="4">
    <source>
        <dbReference type="EMBL" id="KAL2085792.1"/>
    </source>
</evidence>
<feature type="domain" description="DDE Tnp4" evidence="3">
    <location>
        <begin position="19"/>
        <end position="105"/>
    </location>
</feature>
<dbReference type="GO" id="GO:0046872">
    <property type="term" value="F:metal ion binding"/>
    <property type="evidence" value="ECO:0007669"/>
    <property type="project" value="UniProtKB-KW"/>
</dbReference>
<dbReference type="AlphaFoldDB" id="A0ABD1JF44"/>
<organism evidence="4 5">
    <name type="scientific">Coilia grayii</name>
    <name type="common">Gray's grenadier anchovy</name>
    <dbReference type="NCBI Taxonomy" id="363190"/>
    <lineage>
        <taxon>Eukaryota</taxon>
        <taxon>Metazoa</taxon>
        <taxon>Chordata</taxon>
        <taxon>Craniata</taxon>
        <taxon>Vertebrata</taxon>
        <taxon>Euteleostomi</taxon>
        <taxon>Actinopterygii</taxon>
        <taxon>Neopterygii</taxon>
        <taxon>Teleostei</taxon>
        <taxon>Clupei</taxon>
        <taxon>Clupeiformes</taxon>
        <taxon>Clupeoidei</taxon>
        <taxon>Engraulidae</taxon>
        <taxon>Coilinae</taxon>
        <taxon>Coilia</taxon>
    </lineage>
</organism>
<accession>A0ABD1JF44</accession>
<dbReference type="InterPro" id="IPR027806">
    <property type="entry name" value="HARBI1_dom"/>
</dbReference>
<reference evidence="4 5" key="1">
    <citation type="submission" date="2024-09" db="EMBL/GenBank/DDBJ databases">
        <title>A chromosome-level genome assembly of Gray's grenadier anchovy, Coilia grayii.</title>
        <authorList>
            <person name="Fu Z."/>
        </authorList>
    </citation>
    <scope>NUCLEOTIDE SEQUENCE [LARGE SCALE GENOMIC DNA]</scope>
    <source>
        <strain evidence="4">G4</strain>
        <tissue evidence="4">Muscle</tissue>
    </source>
</reference>
<comment type="cofactor">
    <cofactor evidence="1">
        <name>a divalent metal cation</name>
        <dbReference type="ChEBI" id="CHEBI:60240"/>
    </cofactor>
</comment>
<sequence length="147" mass="16634">MVQETEIKASIVAINLKDSEPTVQNMHIIGNSAYALLPQLLKAYRDNGHLTARQKNFNHKLNSDQVVIEHSFGILKAKFRRLQYLQMGSIERISSAVSTCCILHNICIDPKDHTENLAEPDMIQEPHPPQPNDAQACNYRDNICNNL</sequence>
<evidence type="ECO:0000259" key="3">
    <source>
        <dbReference type="Pfam" id="PF13359"/>
    </source>
</evidence>
<gene>
    <name evidence="4" type="ORF">ACEWY4_019112</name>
</gene>
<keyword evidence="2" id="KW-0479">Metal-binding</keyword>
<proteinExistence type="predicted"/>
<dbReference type="Proteomes" id="UP001591681">
    <property type="component" value="Unassembled WGS sequence"/>
</dbReference>
<dbReference type="EMBL" id="JBHFQA010000016">
    <property type="protein sequence ID" value="KAL2085792.1"/>
    <property type="molecule type" value="Genomic_DNA"/>
</dbReference>
<keyword evidence="5" id="KW-1185">Reference proteome</keyword>
<evidence type="ECO:0000256" key="1">
    <source>
        <dbReference type="ARBA" id="ARBA00001968"/>
    </source>
</evidence>
<comment type="caution">
    <text evidence="4">The sequence shown here is derived from an EMBL/GenBank/DDBJ whole genome shotgun (WGS) entry which is preliminary data.</text>
</comment>
<name>A0ABD1JF44_9TELE</name>
<evidence type="ECO:0000313" key="5">
    <source>
        <dbReference type="Proteomes" id="UP001591681"/>
    </source>
</evidence>
<dbReference type="Pfam" id="PF13359">
    <property type="entry name" value="DDE_Tnp_4"/>
    <property type="match status" value="1"/>
</dbReference>
<evidence type="ECO:0000256" key="2">
    <source>
        <dbReference type="ARBA" id="ARBA00022723"/>
    </source>
</evidence>